<feature type="transmembrane region" description="Helical" evidence="2">
    <location>
        <begin position="199"/>
        <end position="224"/>
    </location>
</feature>
<comment type="caution">
    <text evidence="3">The sequence shown here is derived from an EMBL/GenBank/DDBJ whole genome shotgun (WGS) entry which is preliminary data.</text>
</comment>
<gene>
    <name evidence="3" type="ORF">QGM71_15490</name>
</gene>
<dbReference type="RefSeq" id="WP_327608451.1">
    <property type="nucleotide sequence ID" value="NZ_JARZFX010000009.1"/>
</dbReference>
<accession>A0ABU6KHS9</accession>
<dbReference type="EMBL" id="JARZFX010000009">
    <property type="protein sequence ID" value="MEC5424889.1"/>
    <property type="molecule type" value="Genomic_DNA"/>
</dbReference>
<evidence type="ECO:0000256" key="1">
    <source>
        <dbReference type="SAM" id="MobiDB-lite"/>
    </source>
</evidence>
<feature type="transmembrane region" description="Helical" evidence="2">
    <location>
        <begin position="461"/>
        <end position="482"/>
    </location>
</feature>
<name>A0ABU6KHS9_9BACI</name>
<dbReference type="Gene3D" id="1.10.287.1260">
    <property type="match status" value="2"/>
</dbReference>
<feature type="region of interest" description="Disordered" evidence="1">
    <location>
        <begin position="519"/>
        <end position="551"/>
    </location>
</feature>
<evidence type="ECO:0000256" key="2">
    <source>
        <dbReference type="SAM" id="Phobius"/>
    </source>
</evidence>
<dbReference type="PANTHER" id="PTHR30221">
    <property type="entry name" value="SMALL-CONDUCTANCE MECHANOSENSITIVE CHANNEL"/>
    <property type="match status" value="1"/>
</dbReference>
<feature type="transmembrane region" description="Helical" evidence="2">
    <location>
        <begin position="384"/>
        <end position="416"/>
    </location>
</feature>
<evidence type="ECO:0000313" key="4">
    <source>
        <dbReference type="Proteomes" id="UP001335737"/>
    </source>
</evidence>
<dbReference type="InterPro" id="IPR008910">
    <property type="entry name" value="MSC_TM_helix"/>
</dbReference>
<organism evidence="3 4">
    <name type="scientific">Virgibacillus tibetensis</name>
    <dbReference type="NCBI Taxonomy" id="3042313"/>
    <lineage>
        <taxon>Bacteria</taxon>
        <taxon>Bacillati</taxon>
        <taxon>Bacillota</taxon>
        <taxon>Bacilli</taxon>
        <taxon>Bacillales</taxon>
        <taxon>Bacillaceae</taxon>
        <taxon>Virgibacillus</taxon>
    </lineage>
</organism>
<evidence type="ECO:0000313" key="3">
    <source>
        <dbReference type="EMBL" id="MEC5424889.1"/>
    </source>
</evidence>
<feature type="compositionally biased region" description="Acidic residues" evidence="1">
    <location>
        <begin position="541"/>
        <end position="551"/>
    </location>
</feature>
<feature type="transmembrane region" description="Helical" evidence="2">
    <location>
        <begin position="74"/>
        <end position="91"/>
    </location>
</feature>
<protein>
    <submittedName>
        <fullName evidence="3">Mechanosensitive ion channel</fullName>
    </submittedName>
</protein>
<sequence>MGNFMDDYFTTGFMQGLQNFVIALIVLLVGWLLAKAIGNAVEKALRKTQIDDRFFNKFRTNDKPVNSEKIFGKVVYYILLLIVFVLFFNVLNMNMIANPLSNLVATIFGVIPAVLKAVLILALAWIIASIVQWLIVHGTQKLNLLHLFYKMKLAKTEEEIKSYIERLGKVAFYLILLLFIPGVLDALNIAGVAQPFSGLLATMLAFIPKLLAAAIIFAVGWFVAKVVKNIVVNLLQVVGVERLIGRLKLNKAVEGTSFAGFVGNVVFILIMIPITIAALEKLDLTGITGPAIGMLHNIMNMIPNILIGIALILAGVWLGKLIGEFVRSYLQNVGFDRLTKKMNVSNSEASQQKMAPSALVGYIVQVLITFFLTVQALYLVQLDFLVVIATAVTAYLPQVLAAVLILAIALIIANIVEKVLRNVLTGPATIVLAGFAKYTVIVLAVFMALTQLGIATTIVSSAFILILGGLSLAFGLAFGLGGKDFARKYLKKFDQTIEETKMKEKKSKADVTENIDLTTDPVEYDSNDFNTDDVLKSNDLFENDTDPDNDR</sequence>
<dbReference type="NCBIfam" id="NF033912">
    <property type="entry name" value="msc"/>
    <property type="match status" value="1"/>
</dbReference>
<feature type="transmembrane region" description="Helical" evidence="2">
    <location>
        <begin position="170"/>
        <end position="193"/>
    </location>
</feature>
<dbReference type="Proteomes" id="UP001335737">
    <property type="component" value="Unassembled WGS sequence"/>
</dbReference>
<dbReference type="PANTHER" id="PTHR30221:SF1">
    <property type="entry name" value="SMALL-CONDUCTANCE MECHANOSENSITIVE CHANNEL"/>
    <property type="match status" value="1"/>
</dbReference>
<feature type="transmembrane region" description="Helical" evidence="2">
    <location>
        <begin position="428"/>
        <end position="449"/>
    </location>
</feature>
<keyword evidence="2" id="KW-0812">Transmembrane</keyword>
<dbReference type="InterPro" id="IPR045275">
    <property type="entry name" value="MscS_archaea/bacteria_type"/>
</dbReference>
<feature type="transmembrane region" description="Helical" evidence="2">
    <location>
        <begin position="298"/>
        <end position="318"/>
    </location>
</feature>
<feature type="transmembrane region" description="Helical" evidence="2">
    <location>
        <begin position="359"/>
        <end position="378"/>
    </location>
</feature>
<proteinExistence type="predicted"/>
<keyword evidence="2" id="KW-0472">Membrane</keyword>
<reference evidence="3 4" key="1">
    <citation type="journal article" date="2024" name="Int. J. Syst. Evol. Microbiol.">
        <title>Virgibacillus tibetensis sp. nov., isolated from salt lake on the Tibetan Plateau of China.</title>
        <authorList>
            <person name="Phurbu D."/>
            <person name="Liu Z.-X."/>
            <person name="Wang R."/>
            <person name="Zheng Y.-Y."/>
            <person name="Liu H.-C."/>
            <person name="Zhou Y.-G."/>
            <person name="Yu Y.-J."/>
            <person name="Li A.-H."/>
        </authorList>
    </citation>
    <scope>NUCLEOTIDE SEQUENCE [LARGE SCALE GENOMIC DNA]</scope>
    <source>
        <strain evidence="3 4">C22-A2</strain>
    </source>
</reference>
<keyword evidence="2" id="KW-1133">Transmembrane helix</keyword>
<feature type="transmembrane region" description="Helical" evidence="2">
    <location>
        <begin position="20"/>
        <end position="38"/>
    </location>
</feature>
<feature type="transmembrane region" description="Helical" evidence="2">
    <location>
        <begin position="258"/>
        <end position="278"/>
    </location>
</feature>
<dbReference type="Pfam" id="PF05552">
    <property type="entry name" value="MS_channel_1st_1"/>
    <property type="match status" value="5"/>
</dbReference>
<keyword evidence="4" id="KW-1185">Reference proteome</keyword>
<feature type="transmembrane region" description="Helical" evidence="2">
    <location>
        <begin position="103"/>
        <end position="136"/>
    </location>
</feature>